<dbReference type="Proteomes" id="UP000307087">
    <property type="component" value="Unassembled WGS sequence"/>
</dbReference>
<sequence length="280" mass="29648">MSSLVGTTGSTGALGRLVARALSEHGTEQRLLVRDPSRAPALPGATVMTTSYADPTVARDSLTGVATLFMVSGAEAEDRLEQHRTFIDAAAAAGVRHVVYTSFLGAAPDATFTLARDHWATEEHLRASGMAFTFLRDAFYLDFLPDLVGNDGVIRGPAGDGRVAAVTRADIARSAVAVLLDPAAHAGATYDLTGPEALSFDEVAARLSAATGRDVSYHAETVEEAYASRLRWPAPPWQYDAWVSTYTAIARGEMAVVSDHVARLTGREPTGLASYLAGRK</sequence>
<keyword evidence="3" id="KW-1185">Reference proteome</keyword>
<accession>A0A4S8NPG5</accession>
<dbReference type="RefSeq" id="WP_136561066.1">
    <property type="nucleotide sequence ID" value="NZ_BAABLS010000002.1"/>
</dbReference>
<gene>
    <name evidence="2" type="ORF">E9934_01560</name>
</gene>
<dbReference type="InterPro" id="IPR052718">
    <property type="entry name" value="NmrA-type_oxidoreductase"/>
</dbReference>
<name>A0A4S8NPG5_9ACTN</name>
<dbReference type="InterPro" id="IPR036291">
    <property type="entry name" value="NAD(P)-bd_dom_sf"/>
</dbReference>
<evidence type="ECO:0000313" key="3">
    <source>
        <dbReference type="Proteomes" id="UP000307087"/>
    </source>
</evidence>
<dbReference type="CDD" id="cd05269">
    <property type="entry name" value="TMR_SDR_a"/>
    <property type="match status" value="1"/>
</dbReference>
<comment type="caution">
    <text evidence="2">The sequence shown here is derived from an EMBL/GenBank/DDBJ whole genome shotgun (WGS) entry which is preliminary data.</text>
</comment>
<dbReference type="AlphaFoldDB" id="A0A4S8NPG5"/>
<dbReference type="SUPFAM" id="SSF51735">
    <property type="entry name" value="NAD(P)-binding Rossmann-fold domains"/>
    <property type="match status" value="1"/>
</dbReference>
<feature type="domain" description="NmrA-like" evidence="1">
    <location>
        <begin position="3"/>
        <end position="227"/>
    </location>
</feature>
<dbReference type="PANTHER" id="PTHR47129:SF1">
    <property type="entry name" value="NMRA-LIKE DOMAIN-CONTAINING PROTEIN"/>
    <property type="match status" value="1"/>
</dbReference>
<protein>
    <submittedName>
        <fullName evidence="2">SDR family oxidoreductase</fullName>
    </submittedName>
</protein>
<reference evidence="2 3" key="1">
    <citation type="journal article" date="2009" name="Int. J. Syst. Evol. Microbiol.">
        <title>Nocardioides caeni sp. nov., isolated from wastewater.</title>
        <authorList>
            <person name="Yoon J.H."/>
            <person name="Kang S.J."/>
            <person name="Park S."/>
            <person name="Kim W."/>
            <person name="Oh T.K."/>
        </authorList>
    </citation>
    <scope>NUCLEOTIDE SEQUENCE [LARGE SCALE GENOMIC DNA]</scope>
    <source>
        <strain evidence="2 3">DSM 23134</strain>
    </source>
</reference>
<dbReference type="InterPro" id="IPR008030">
    <property type="entry name" value="NmrA-like"/>
</dbReference>
<dbReference type="EMBL" id="STGW01000001">
    <property type="protein sequence ID" value="THV18351.1"/>
    <property type="molecule type" value="Genomic_DNA"/>
</dbReference>
<proteinExistence type="predicted"/>
<evidence type="ECO:0000313" key="2">
    <source>
        <dbReference type="EMBL" id="THV18351.1"/>
    </source>
</evidence>
<dbReference type="OrthoDB" id="3243290at2"/>
<dbReference type="Gene3D" id="3.90.25.10">
    <property type="entry name" value="UDP-galactose 4-epimerase, domain 1"/>
    <property type="match status" value="1"/>
</dbReference>
<dbReference type="Pfam" id="PF05368">
    <property type="entry name" value="NmrA"/>
    <property type="match status" value="1"/>
</dbReference>
<dbReference type="PANTHER" id="PTHR47129">
    <property type="entry name" value="QUINONE OXIDOREDUCTASE 2"/>
    <property type="match status" value="1"/>
</dbReference>
<evidence type="ECO:0000259" key="1">
    <source>
        <dbReference type="Pfam" id="PF05368"/>
    </source>
</evidence>
<dbReference type="Gene3D" id="3.40.50.720">
    <property type="entry name" value="NAD(P)-binding Rossmann-like Domain"/>
    <property type="match status" value="1"/>
</dbReference>
<organism evidence="2 3">
    <name type="scientific">Nocardioides caeni</name>
    <dbReference type="NCBI Taxonomy" id="574700"/>
    <lineage>
        <taxon>Bacteria</taxon>
        <taxon>Bacillati</taxon>
        <taxon>Actinomycetota</taxon>
        <taxon>Actinomycetes</taxon>
        <taxon>Propionibacteriales</taxon>
        <taxon>Nocardioidaceae</taxon>
        <taxon>Nocardioides</taxon>
    </lineage>
</organism>